<gene>
    <name evidence="1" type="ORF">CENA302_04760</name>
</gene>
<evidence type="ECO:0000313" key="1">
    <source>
        <dbReference type="EMBL" id="OPH10542.1"/>
    </source>
</evidence>
<dbReference type="Proteomes" id="UP000190056">
    <property type="component" value="Unassembled WGS sequence"/>
</dbReference>
<evidence type="ECO:0000313" key="2">
    <source>
        <dbReference type="Proteomes" id="UP000190056"/>
    </source>
</evidence>
<dbReference type="EMBL" id="MTPU01000021">
    <property type="protein sequence ID" value="OPH10542.1"/>
    <property type="molecule type" value="Genomic_DNA"/>
</dbReference>
<dbReference type="AlphaFoldDB" id="A0A9Q5WAE5"/>
<sequence>MTNHKQNQEELKDFQWQKVKAGNGVMDEFRNRWGVFAIKSLQENPNQDVEDIKSPQSFRDFQSIPDAFWLKVNGCYSHPQLGVLRPWNKQHELIV</sequence>
<comment type="caution">
    <text evidence="1">The sequence shown here is derived from an EMBL/GenBank/DDBJ whole genome shotgun (WGS) entry which is preliminary data.</text>
</comment>
<dbReference type="RefSeq" id="WP_061546642.1">
    <property type="nucleotide sequence ID" value="NZ_MTPU01000021.1"/>
</dbReference>
<reference evidence="1 2" key="1">
    <citation type="submission" date="2017-01" db="EMBL/GenBank/DDBJ databases">
        <authorList>
            <person name="Abreu V.A."/>
            <person name="Popin R.V."/>
            <person name="Rigonato J."/>
            <person name="Andreote A.P."/>
            <person name="Schaker P.C."/>
            <person name="Hoff-Risseti C."/>
            <person name="Alvarenga D.O."/>
            <person name="Varani A.M."/>
            <person name="Fiore M.F."/>
        </authorList>
    </citation>
    <scope>NUCLEOTIDE SEQUENCE [LARGE SCALE GENOMIC DNA]</scope>
    <source>
        <strain evidence="1 2">CENA302</strain>
    </source>
</reference>
<protein>
    <submittedName>
        <fullName evidence="1">Uncharacterized protein</fullName>
    </submittedName>
</protein>
<organism evidence="1 2">
    <name type="scientific">Cylindrospermopsis raciborskii CENA302</name>
    <dbReference type="NCBI Taxonomy" id="1170768"/>
    <lineage>
        <taxon>Bacteria</taxon>
        <taxon>Bacillati</taxon>
        <taxon>Cyanobacteriota</taxon>
        <taxon>Cyanophyceae</taxon>
        <taxon>Nostocales</taxon>
        <taxon>Aphanizomenonaceae</taxon>
        <taxon>Cylindrospermopsis</taxon>
    </lineage>
</organism>
<accession>A0A9Q5WAE5</accession>
<name>A0A9Q5WAE5_9CYAN</name>
<proteinExistence type="predicted"/>